<sequence length="431" mass="51532">MNRIIIIGNGFDKAHNLRTGYIDFIDDYWSNFTNEIRDIIGEQYGMDTMIRPYSDSCVSLEKKTKSDVMQNKSLFYCEKENPYNELLSHIEEYNKVFSQKHVSLNFKNKFFEYISNQCSLTSWLDIENEYYDALKRLLLEESSIKRNEKIIELNKEFESIQDLLEKHLVNVTENVEIEKHQSIQEAFSSVIEFDDIATCKQTEFVDSIFSDMYRFDNLMNFEQDKETDPQYNICSTVDEERMYFVEKKLKNQNFKEEYCMPYTLILNFNYTKTAERLYTNEEMNYKVINIHGELQNQNNQIIFGYGDELDDDYQKIEKLQDNDFLENIKSIKYHKTRNYRDLLEFIKSGIYQVFVMGHSCGNSDRTLLNTLFEHNNCASVKVYYRQYPDGSDDYSNLIRNISRNFNNKPQMRDIVVNWENCSPLVPYKKYN</sequence>
<evidence type="ECO:0008006" key="2">
    <source>
        <dbReference type="Google" id="ProtNLM"/>
    </source>
</evidence>
<gene>
    <name evidence="1" type="ORF">KL86DYS1_10058</name>
</gene>
<dbReference type="EMBL" id="FLUM01000001">
    <property type="protein sequence ID" value="SBV90427.1"/>
    <property type="molecule type" value="Genomic_DNA"/>
</dbReference>
<proteinExistence type="predicted"/>
<organism evidence="1">
    <name type="scientific">uncultured Dysgonomonas sp</name>
    <dbReference type="NCBI Taxonomy" id="206096"/>
    <lineage>
        <taxon>Bacteria</taxon>
        <taxon>Pseudomonadati</taxon>
        <taxon>Bacteroidota</taxon>
        <taxon>Bacteroidia</taxon>
        <taxon>Bacteroidales</taxon>
        <taxon>Dysgonomonadaceae</taxon>
        <taxon>Dysgonomonas</taxon>
        <taxon>environmental samples</taxon>
    </lineage>
</organism>
<dbReference type="RefSeq" id="WP_296937739.1">
    <property type="nucleotide sequence ID" value="NZ_LT599032.1"/>
</dbReference>
<reference evidence="1" key="1">
    <citation type="submission" date="2016-04" db="EMBL/GenBank/DDBJ databases">
        <authorList>
            <person name="Evans L.H."/>
            <person name="Alamgir A."/>
            <person name="Owens N."/>
            <person name="Weber N.D."/>
            <person name="Virtaneva K."/>
            <person name="Barbian K."/>
            <person name="Babar A."/>
            <person name="Rosenke K."/>
        </authorList>
    </citation>
    <scope>NUCLEOTIDE SEQUENCE</scope>
    <source>
        <strain evidence="1">86-1</strain>
    </source>
</reference>
<dbReference type="InterPro" id="IPR025935">
    <property type="entry name" value="AbiH"/>
</dbReference>
<dbReference type="AlphaFoldDB" id="A0A212ITE0"/>
<accession>A0A212ITE0</accession>
<name>A0A212ITE0_9BACT</name>
<evidence type="ECO:0000313" key="1">
    <source>
        <dbReference type="EMBL" id="SBV90427.1"/>
    </source>
</evidence>
<protein>
    <recommendedName>
        <fullName evidence="2">Bacteriophage abortive infection AbiH</fullName>
    </recommendedName>
</protein>
<dbReference type="Pfam" id="PF14253">
    <property type="entry name" value="AbiH"/>
    <property type="match status" value="1"/>
</dbReference>